<protein>
    <submittedName>
        <fullName evidence="1">Uncharacterized protein</fullName>
    </submittedName>
</protein>
<sequence>MIYLPGRFTQNPSATWDLLLGYHEQYLFQLRCYDIHVSHPRLHGWGNGWGRTRWMDLSQFDFNPQFLSLFANSILTASGVVEITLPPRILSADISGWHSLPNTAMEYLDSHLTHPPVVSLNISTWVPQLSESKPRPRKALHIFNIRNEKGIRILQLVSAMKNAYGLAIEHWLHWTKVLRTIVDEMHWDQDIWIIGNAPKLLISLDPYVSGGENLLSVYYLSCMYALRDRDERQAEWMPKPMFRHAASLPRISPLGGWAYP</sequence>
<name>A0A6A5X105_9PLEO</name>
<dbReference type="EMBL" id="ML977571">
    <property type="protein sequence ID" value="KAF2003656.1"/>
    <property type="molecule type" value="Genomic_DNA"/>
</dbReference>
<keyword evidence="2" id="KW-1185">Reference proteome</keyword>
<dbReference type="Proteomes" id="UP000799779">
    <property type="component" value="Unassembled WGS sequence"/>
</dbReference>
<evidence type="ECO:0000313" key="1">
    <source>
        <dbReference type="EMBL" id="KAF2003656.1"/>
    </source>
</evidence>
<evidence type="ECO:0000313" key="2">
    <source>
        <dbReference type="Proteomes" id="UP000799779"/>
    </source>
</evidence>
<accession>A0A6A5X105</accession>
<organism evidence="1 2">
    <name type="scientific">Amniculicola lignicola CBS 123094</name>
    <dbReference type="NCBI Taxonomy" id="1392246"/>
    <lineage>
        <taxon>Eukaryota</taxon>
        <taxon>Fungi</taxon>
        <taxon>Dikarya</taxon>
        <taxon>Ascomycota</taxon>
        <taxon>Pezizomycotina</taxon>
        <taxon>Dothideomycetes</taxon>
        <taxon>Pleosporomycetidae</taxon>
        <taxon>Pleosporales</taxon>
        <taxon>Amniculicolaceae</taxon>
        <taxon>Amniculicola</taxon>
    </lineage>
</organism>
<reference evidence="1" key="1">
    <citation type="journal article" date="2020" name="Stud. Mycol.">
        <title>101 Dothideomycetes genomes: a test case for predicting lifestyles and emergence of pathogens.</title>
        <authorList>
            <person name="Haridas S."/>
            <person name="Albert R."/>
            <person name="Binder M."/>
            <person name="Bloem J."/>
            <person name="Labutti K."/>
            <person name="Salamov A."/>
            <person name="Andreopoulos B."/>
            <person name="Baker S."/>
            <person name="Barry K."/>
            <person name="Bills G."/>
            <person name="Bluhm B."/>
            <person name="Cannon C."/>
            <person name="Castanera R."/>
            <person name="Culley D."/>
            <person name="Daum C."/>
            <person name="Ezra D."/>
            <person name="Gonzalez J."/>
            <person name="Henrissat B."/>
            <person name="Kuo A."/>
            <person name="Liang C."/>
            <person name="Lipzen A."/>
            <person name="Lutzoni F."/>
            <person name="Magnuson J."/>
            <person name="Mondo S."/>
            <person name="Nolan M."/>
            <person name="Ohm R."/>
            <person name="Pangilinan J."/>
            <person name="Park H.-J."/>
            <person name="Ramirez L."/>
            <person name="Alfaro M."/>
            <person name="Sun H."/>
            <person name="Tritt A."/>
            <person name="Yoshinaga Y."/>
            <person name="Zwiers L.-H."/>
            <person name="Turgeon B."/>
            <person name="Goodwin S."/>
            <person name="Spatafora J."/>
            <person name="Crous P."/>
            <person name="Grigoriev I."/>
        </authorList>
    </citation>
    <scope>NUCLEOTIDE SEQUENCE</scope>
    <source>
        <strain evidence="1">CBS 123094</strain>
    </source>
</reference>
<gene>
    <name evidence="1" type="ORF">P154DRAFT_519880</name>
</gene>
<proteinExistence type="predicted"/>
<dbReference type="OrthoDB" id="3801272at2759"/>
<dbReference type="AlphaFoldDB" id="A0A6A5X105"/>